<protein>
    <recommendedName>
        <fullName evidence="4">Aldehyde dehydrogenase</fullName>
    </recommendedName>
</protein>
<evidence type="ECO:0000256" key="7">
    <source>
        <dbReference type="RuleBase" id="RU003345"/>
    </source>
</evidence>
<evidence type="ECO:0000313" key="10">
    <source>
        <dbReference type="Proteomes" id="UP000599312"/>
    </source>
</evidence>
<evidence type="ECO:0000313" key="9">
    <source>
        <dbReference type="EMBL" id="MBF9233506.1"/>
    </source>
</evidence>
<dbReference type="InterPro" id="IPR015590">
    <property type="entry name" value="Aldehyde_DH_dom"/>
</dbReference>
<comment type="similarity">
    <text evidence="1 4 7">Belongs to the aldehyde dehydrogenase family.</text>
</comment>
<dbReference type="PANTHER" id="PTHR43570">
    <property type="entry name" value="ALDEHYDE DEHYDROGENASE"/>
    <property type="match status" value="1"/>
</dbReference>
<dbReference type="SUPFAM" id="SSF53720">
    <property type="entry name" value="ALDH-like"/>
    <property type="match status" value="1"/>
</dbReference>
<dbReference type="Proteomes" id="UP000599312">
    <property type="component" value="Unassembled WGS sequence"/>
</dbReference>
<sequence>MFPAHPNPSFDMAVLLERQRSAFLKDGPPSLEERKARLKRLRAAVLTHRREVGDAINADFGHRSRHETDIMEIVGVIQSIDYLTRNLRCFMKPERRHVGLLYRAGRAHVEYQPKGIIGVMAPWNYPFSLTMIPLATALASGNRAMLKPSELTPRTSEVIRRMLEGGFPADEVAVVLGGPDVGAAFSRLPFDHLLFTGSAPVGRKVMKAASDNLVPLTLELGGKSPTIVARGHVLGQTADSIVFGKLSNSGQTCVAPDYALVHEDDLDTFITQFGASVARFYPSGPTSRDYTSIVNDRHYDRLKNLIEDARTRGARVIEVGVTPERAAERARTLAPTLIVGAGDDAAIMREEIFGPILPVRSYRTIDEVIDYVNARPRPLALYYFGARDADCEKLLARTTSGNVGINNTMIHVAQDDLPFGGIGPSGMGAYHGIEGFRAMSHAKGVFVQGRWNLPSLLRAPFGKITDLALKVKLGGDLRSKQRG</sequence>
<evidence type="ECO:0000256" key="3">
    <source>
        <dbReference type="ARBA" id="ARBA00023027"/>
    </source>
</evidence>
<dbReference type="InterPro" id="IPR016160">
    <property type="entry name" value="Ald_DH_CS_CYS"/>
</dbReference>
<dbReference type="PIRSF" id="PIRSF036492">
    <property type="entry name" value="ALDH"/>
    <property type="match status" value="1"/>
</dbReference>
<feature type="domain" description="Aldehyde dehydrogenase" evidence="8">
    <location>
        <begin position="30"/>
        <end position="444"/>
    </location>
</feature>
<dbReference type="InterPro" id="IPR016163">
    <property type="entry name" value="Ald_DH_C"/>
</dbReference>
<dbReference type="RefSeq" id="WP_196271507.1">
    <property type="nucleotide sequence ID" value="NZ_JADQDO010000003.1"/>
</dbReference>
<evidence type="ECO:0000256" key="6">
    <source>
        <dbReference type="PROSITE-ProRule" id="PRU10007"/>
    </source>
</evidence>
<evidence type="ECO:0000256" key="1">
    <source>
        <dbReference type="ARBA" id="ARBA00009986"/>
    </source>
</evidence>
<feature type="active site" evidence="5">
    <location>
        <position position="253"/>
    </location>
</feature>
<gene>
    <name evidence="9" type="ORF">I2H38_08955</name>
</gene>
<evidence type="ECO:0000256" key="4">
    <source>
        <dbReference type="PIRNR" id="PIRNR036492"/>
    </source>
</evidence>
<evidence type="ECO:0000256" key="5">
    <source>
        <dbReference type="PIRSR" id="PIRSR036492-1"/>
    </source>
</evidence>
<dbReference type="EMBL" id="JADQDO010000003">
    <property type="protein sequence ID" value="MBF9233506.1"/>
    <property type="molecule type" value="Genomic_DNA"/>
</dbReference>
<dbReference type="InterPro" id="IPR016161">
    <property type="entry name" value="Ald_DH/histidinol_DH"/>
</dbReference>
<dbReference type="Pfam" id="PF00171">
    <property type="entry name" value="Aldedh"/>
    <property type="match status" value="1"/>
</dbReference>
<evidence type="ECO:0000256" key="2">
    <source>
        <dbReference type="ARBA" id="ARBA00023002"/>
    </source>
</evidence>
<organism evidence="9 10">
    <name type="scientific">Microvirga alba</name>
    <dbReference type="NCBI Taxonomy" id="2791025"/>
    <lineage>
        <taxon>Bacteria</taxon>
        <taxon>Pseudomonadati</taxon>
        <taxon>Pseudomonadota</taxon>
        <taxon>Alphaproteobacteria</taxon>
        <taxon>Hyphomicrobiales</taxon>
        <taxon>Methylobacteriaceae</taxon>
        <taxon>Microvirga</taxon>
    </lineage>
</organism>
<feature type="active site" evidence="5 6">
    <location>
        <position position="219"/>
    </location>
</feature>
<dbReference type="Gene3D" id="3.40.309.10">
    <property type="entry name" value="Aldehyde Dehydrogenase, Chain A, domain 2"/>
    <property type="match status" value="1"/>
</dbReference>
<dbReference type="PROSITE" id="PS00687">
    <property type="entry name" value="ALDEHYDE_DEHYDR_GLU"/>
    <property type="match status" value="1"/>
</dbReference>
<dbReference type="PANTHER" id="PTHR43570:SF20">
    <property type="entry name" value="ALDEHYDE DEHYDROGENASE ALDX-RELATED"/>
    <property type="match status" value="1"/>
</dbReference>
<keyword evidence="3" id="KW-0520">NAD</keyword>
<dbReference type="InterPro" id="IPR029510">
    <property type="entry name" value="Ald_DH_CS_GLU"/>
</dbReference>
<keyword evidence="10" id="KW-1185">Reference proteome</keyword>
<dbReference type="GO" id="GO:0005737">
    <property type="term" value="C:cytoplasm"/>
    <property type="evidence" value="ECO:0007669"/>
    <property type="project" value="TreeGrafter"/>
</dbReference>
<name>A0A931BLL5_9HYPH</name>
<dbReference type="GO" id="GO:0006081">
    <property type="term" value="P:aldehyde metabolic process"/>
    <property type="evidence" value="ECO:0007669"/>
    <property type="project" value="InterPro"/>
</dbReference>
<dbReference type="InterPro" id="IPR012394">
    <property type="entry name" value="Aldehyde_DH_NAD(P)"/>
</dbReference>
<dbReference type="PROSITE" id="PS00070">
    <property type="entry name" value="ALDEHYDE_DEHYDR_CYS"/>
    <property type="match status" value="1"/>
</dbReference>
<comment type="caution">
    <text evidence="9">The sequence shown here is derived from an EMBL/GenBank/DDBJ whole genome shotgun (WGS) entry which is preliminary data.</text>
</comment>
<accession>A0A931BLL5</accession>
<proteinExistence type="inferred from homology"/>
<dbReference type="CDD" id="cd07133">
    <property type="entry name" value="ALDH_CALDH_CalB"/>
    <property type="match status" value="1"/>
</dbReference>
<dbReference type="Gene3D" id="3.40.605.10">
    <property type="entry name" value="Aldehyde Dehydrogenase, Chain A, domain 1"/>
    <property type="match status" value="1"/>
</dbReference>
<dbReference type="GO" id="GO:0004029">
    <property type="term" value="F:aldehyde dehydrogenase (NAD+) activity"/>
    <property type="evidence" value="ECO:0007669"/>
    <property type="project" value="TreeGrafter"/>
</dbReference>
<evidence type="ECO:0000259" key="8">
    <source>
        <dbReference type="Pfam" id="PF00171"/>
    </source>
</evidence>
<reference evidence="9" key="1">
    <citation type="submission" date="2020-11" db="EMBL/GenBank/DDBJ databases">
        <authorList>
            <person name="Kim M.K."/>
        </authorList>
    </citation>
    <scope>NUCLEOTIDE SEQUENCE</scope>
    <source>
        <strain evidence="9">BT350</strain>
    </source>
</reference>
<keyword evidence="2 4" id="KW-0560">Oxidoreductase</keyword>
<dbReference type="InterPro" id="IPR016162">
    <property type="entry name" value="Ald_DH_N"/>
</dbReference>
<dbReference type="AlphaFoldDB" id="A0A931BLL5"/>